<protein>
    <submittedName>
        <fullName evidence="4">Lytic polysaccharide monooxygenase</fullName>
    </submittedName>
</protein>
<evidence type="ECO:0000256" key="1">
    <source>
        <dbReference type="ARBA" id="ARBA00022729"/>
    </source>
</evidence>
<dbReference type="Gene3D" id="2.70.50.50">
    <property type="entry name" value="chitin-binding protein cbp21"/>
    <property type="match status" value="1"/>
</dbReference>
<dbReference type="EMBL" id="JAHKNI010000024">
    <property type="protein sequence ID" value="MBU3067661.1"/>
    <property type="molecule type" value="Genomic_DNA"/>
</dbReference>
<keyword evidence="1" id="KW-0732">Signal</keyword>
<reference evidence="4 5" key="1">
    <citation type="submission" date="2021-06" db="EMBL/GenBank/DDBJ databases">
        <title>Actinomycetes sequencing.</title>
        <authorList>
            <person name="Shan Q."/>
        </authorList>
    </citation>
    <scope>NUCLEOTIDE SEQUENCE [LARGE SCALE GENOMIC DNA]</scope>
    <source>
        <strain evidence="4 5">NEAU-G5</strain>
    </source>
</reference>
<dbReference type="RefSeq" id="WP_215923745.1">
    <property type="nucleotide sequence ID" value="NZ_JAHKNI010000024.1"/>
</dbReference>
<dbReference type="PANTHER" id="PTHR34823">
    <property type="entry name" value="GLCNAC-BINDING PROTEIN A"/>
    <property type="match status" value="1"/>
</dbReference>
<keyword evidence="5" id="KW-1185">Reference proteome</keyword>
<gene>
    <name evidence="4" type="ORF">KO481_39850</name>
</gene>
<dbReference type="InterPro" id="IPR051024">
    <property type="entry name" value="GlcNAc_Chitin_IntDeg"/>
</dbReference>
<proteinExistence type="predicted"/>
<comment type="caution">
    <text evidence="4">The sequence shown here is derived from an EMBL/GenBank/DDBJ whole genome shotgun (WGS) entry which is preliminary data.</text>
</comment>
<dbReference type="InterPro" id="IPR014756">
    <property type="entry name" value="Ig_E-set"/>
</dbReference>
<feature type="region of interest" description="Disordered" evidence="2">
    <location>
        <begin position="133"/>
        <end position="152"/>
    </location>
</feature>
<accession>A0ABS6BDV7</accession>
<evidence type="ECO:0000256" key="2">
    <source>
        <dbReference type="SAM" id="MobiDB-lite"/>
    </source>
</evidence>
<keyword evidence="4" id="KW-0560">Oxidoreductase</keyword>
<dbReference type="Pfam" id="PF03067">
    <property type="entry name" value="LPMO_10"/>
    <property type="match status" value="1"/>
</dbReference>
<dbReference type="GO" id="GO:0004497">
    <property type="term" value="F:monooxygenase activity"/>
    <property type="evidence" value="ECO:0007669"/>
    <property type="project" value="UniProtKB-KW"/>
</dbReference>
<evidence type="ECO:0000313" key="4">
    <source>
        <dbReference type="EMBL" id="MBU3067661.1"/>
    </source>
</evidence>
<dbReference type="CDD" id="cd21177">
    <property type="entry name" value="LPMO_AA10"/>
    <property type="match status" value="1"/>
</dbReference>
<evidence type="ECO:0000259" key="3">
    <source>
        <dbReference type="Pfam" id="PF03067"/>
    </source>
</evidence>
<feature type="domain" description="Chitin-binding type-4" evidence="3">
    <location>
        <begin position="149"/>
        <end position="333"/>
    </location>
</feature>
<dbReference type="Proteomes" id="UP000733379">
    <property type="component" value="Unassembled WGS sequence"/>
</dbReference>
<keyword evidence="4" id="KW-0503">Monooxygenase</keyword>
<evidence type="ECO:0000313" key="5">
    <source>
        <dbReference type="Proteomes" id="UP000733379"/>
    </source>
</evidence>
<sequence length="358" mass="40204">MRGSHGTTPSDLRGEGAYRDDGKHTMYGLSLLWRIGQNMPDQGAWPPPEDWNNGDAPYPHLYEVWINGEVRQTVFLYWPAWDWTPSNSHWVDLGEEPDAEYRVKIRAKVDGQFTAFSNEVTVGLERARQWSVSARPETRSGGLDASPRHGTVNHPRSRAAVAIRDSDPSPICVEARRLNTSTVWQEVVPGAERMLADYPWNNTGKYLEYRKFFENGTVPSTGNPAFRGLDLAPDATLGDWPLTELDTSAATQAFSYDYTAYHTNESWSHRWFVTRPGWDPADGLSWQDLEPIPFLVEVQGSHREEDSSKWEFASFPRRTGRAAIVQIWGGHGGPDTPDGGNGGKTGEFFASTCDVMLR</sequence>
<organism evidence="4 5">
    <name type="scientific">Nocardia albiluteola</name>
    <dbReference type="NCBI Taxonomy" id="2842303"/>
    <lineage>
        <taxon>Bacteria</taxon>
        <taxon>Bacillati</taxon>
        <taxon>Actinomycetota</taxon>
        <taxon>Actinomycetes</taxon>
        <taxon>Mycobacteriales</taxon>
        <taxon>Nocardiaceae</taxon>
        <taxon>Nocardia</taxon>
    </lineage>
</organism>
<dbReference type="PANTHER" id="PTHR34823:SF1">
    <property type="entry name" value="CHITIN-BINDING TYPE-4 DOMAIN-CONTAINING PROTEIN"/>
    <property type="match status" value="1"/>
</dbReference>
<name>A0ABS6BDV7_9NOCA</name>
<dbReference type="SUPFAM" id="SSF81296">
    <property type="entry name" value="E set domains"/>
    <property type="match status" value="1"/>
</dbReference>
<dbReference type="InterPro" id="IPR004302">
    <property type="entry name" value="Cellulose/chitin-bd_N"/>
</dbReference>